<reference evidence="6 7" key="1">
    <citation type="submission" date="2019-03" db="EMBL/GenBank/DDBJ databases">
        <title>Metabolic potential of uncultured bacteria and archaea associated with petroleum seepage in deep-sea sediments.</title>
        <authorList>
            <person name="Dong X."/>
            <person name="Hubert C."/>
        </authorList>
    </citation>
    <scope>NUCLEOTIDE SEQUENCE [LARGE SCALE GENOMIC DNA]</scope>
    <source>
        <strain evidence="6">E44_bin92</strain>
    </source>
</reference>
<evidence type="ECO:0000259" key="4">
    <source>
        <dbReference type="PROSITE" id="PS51736"/>
    </source>
</evidence>
<dbReference type="PANTHER" id="PTHR30461:SF2">
    <property type="entry name" value="SERINE RECOMBINASE PINE-RELATED"/>
    <property type="match status" value="1"/>
</dbReference>
<feature type="non-terminal residue" evidence="6">
    <location>
        <position position="1"/>
    </location>
</feature>
<dbReference type="GO" id="GO:0000150">
    <property type="term" value="F:DNA strand exchange activity"/>
    <property type="evidence" value="ECO:0007669"/>
    <property type="project" value="InterPro"/>
</dbReference>
<dbReference type="InterPro" id="IPR050639">
    <property type="entry name" value="SSR_resolvase"/>
</dbReference>
<dbReference type="PROSITE" id="PS51737">
    <property type="entry name" value="RECOMBINASE_DNA_BIND"/>
    <property type="match status" value="1"/>
</dbReference>
<dbReference type="InterPro" id="IPR011109">
    <property type="entry name" value="DNA_bind_recombinase_dom"/>
</dbReference>
<gene>
    <name evidence="6" type="ORF">E3J95_00900</name>
</gene>
<dbReference type="InterPro" id="IPR006119">
    <property type="entry name" value="Resolv_N"/>
</dbReference>
<comment type="caution">
    <text evidence="6">The sequence shown here is derived from an EMBL/GenBank/DDBJ whole genome shotgun (WGS) entry which is preliminary data.</text>
</comment>
<dbReference type="EMBL" id="SOKU01000036">
    <property type="protein sequence ID" value="TES86872.1"/>
    <property type="molecule type" value="Genomic_DNA"/>
</dbReference>
<dbReference type="AlphaFoldDB" id="A0A523QM85"/>
<dbReference type="Pfam" id="PF07508">
    <property type="entry name" value="Recombinase"/>
    <property type="match status" value="1"/>
</dbReference>
<sequence length="454" mass="52652">WEVVSEYVDAGESARTDKRPEFQHMITAARSKEFNVILIHKFDRFARNDYDFVTYEKELEDLGIIIESVSEPGDASTPAGYISRRMMQVISSWYSKNLAVEVKKGLLRKVETGGWPKMAPFGYFNKHDKNSAWIEVDPKNGPFVTEAFKEFGTGKWTLESWADHAYSFGYRSRLGNRIGRSKWSDIFHHRFYLGETWMKLGDIPTKGTHEPLVDQDTFTQVQQILRQHDKNKQRTRRHKYLLRGILHSVDADSPCWAETNNKKHLSYYRSRSKVNGSQVYYNSKTIEDQIPALFKNLTITESARQGMRKELSDFFTEEVEGDGQLKAAETRLAKLERMEKNLQRLYVEEEISHADFKEHRSQIEAERSRLRTTVDVIRQRQHLVRADFEIALELATQLDFLFEKGNFDEKRLLCETILKRLYVEDGKITRTELNAPFAIIARAKGSGAVTSGGL</sequence>
<dbReference type="Gene3D" id="3.40.50.1390">
    <property type="entry name" value="Resolvase, N-terminal catalytic domain"/>
    <property type="match status" value="1"/>
</dbReference>
<dbReference type="SMART" id="SM00857">
    <property type="entry name" value="Resolvase"/>
    <property type="match status" value="1"/>
</dbReference>
<protein>
    <submittedName>
        <fullName evidence="6">Recombinase family protein</fullName>
    </submittedName>
</protein>
<organism evidence="6 7">
    <name type="scientific">Aerophobetes bacterium</name>
    <dbReference type="NCBI Taxonomy" id="2030807"/>
    <lineage>
        <taxon>Bacteria</taxon>
        <taxon>Candidatus Aerophobota</taxon>
    </lineage>
</organism>
<evidence type="ECO:0000256" key="1">
    <source>
        <dbReference type="ARBA" id="ARBA00023125"/>
    </source>
</evidence>
<feature type="coiled-coil region" evidence="3">
    <location>
        <begin position="325"/>
        <end position="352"/>
    </location>
</feature>
<proteinExistence type="predicted"/>
<feature type="domain" description="Recombinase" evidence="5">
    <location>
        <begin position="120"/>
        <end position="231"/>
    </location>
</feature>
<dbReference type="GO" id="GO:0003677">
    <property type="term" value="F:DNA binding"/>
    <property type="evidence" value="ECO:0007669"/>
    <property type="project" value="UniProtKB-KW"/>
</dbReference>
<keyword evidence="3" id="KW-0175">Coiled coil</keyword>
<keyword evidence="2" id="KW-0233">DNA recombination</keyword>
<dbReference type="Proteomes" id="UP000320781">
    <property type="component" value="Unassembled WGS sequence"/>
</dbReference>
<evidence type="ECO:0000256" key="3">
    <source>
        <dbReference type="SAM" id="Coils"/>
    </source>
</evidence>
<dbReference type="PANTHER" id="PTHR30461">
    <property type="entry name" value="DNA-INVERTASE FROM LAMBDOID PROPHAGE"/>
    <property type="match status" value="1"/>
</dbReference>
<dbReference type="PROSITE" id="PS51736">
    <property type="entry name" value="RECOMBINASES_3"/>
    <property type="match status" value="1"/>
</dbReference>
<dbReference type="CDD" id="cd00338">
    <property type="entry name" value="Ser_Recombinase"/>
    <property type="match status" value="1"/>
</dbReference>
<dbReference type="SUPFAM" id="SSF53041">
    <property type="entry name" value="Resolvase-like"/>
    <property type="match status" value="1"/>
</dbReference>
<dbReference type="InterPro" id="IPR036162">
    <property type="entry name" value="Resolvase-like_N_sf"/>
</dbReference>
<dbReference type="InterPro" id="IPR038109">
    <property type="entry name" value="DNA_bind_recomb_sf"/>
</dbReference>
<evidence type="ECO:0000259" key="5">
    <source>
        <dbReference type="PROSITE" id="PS51737"/>
    </source>
</evidence>
<dbReference type="Gene3D" id="3.90.1750.20">
    <property type="entry name" value="Putative Large Serine Recombinase, Chain B, Domain 2"/>
    <property type="match status" value="1"/>
</dbReference>
<dbReference type="Pfam" id="PF00239">
    <property type="entry name" value="Resolvase"/>
    <property type="match status" value="1"/>
</dbReference>
<evidence type="ECO:0000256" key="2">
    <source>
        <dbReference type="ARBA" id="ARBA00023172"/>
    </source>
</evidence>
<accession>A0A523QM85</accession>
<feature type="domain" description="Resolvase/invertase-type recombinase catalytic" evidence="4">
    <location>
        <begin position="1"/>
        <end position="113"/>
    </location>
</feature>
<evidence type="ECO:0000313" key="6">
    <source>
        <dbReference type="EMBL" id="TES86872.1"/>
    </source>
</evidence>
<name>A0A523QM85_UNCAE</name>
<evidence type="ECO:0000313" key="7">
    <source>
        <dbReference type="Proteomes" id="UP000320781"/>
    </source>
</evidence>
<keyword evidence="1" id="KW-0238">DNA-binding</keyword>